<feature type="compositionally biased region" description="Basic and acidic residues" evidence="3">
    <location>
        <begin position="660"/>
        <end position="672"/>
    </location>
</feature>
<dbReference type="PROSITE" id="PS50021">
    <property type="entry name" value="CH"/>
    <property type="match status" value="1"/>
</dbReference>
<feature type="compositionally biased region" description="Acidic residues" evidence="3">
    <location>
        <begin position="740"/>
        <end position="753"/>
    </location>
</feature>
<evidence type="ECO:0000313" key="7">
    <source>
        <dbReference type="Proteomes" id="UP001562425"/>
    </source>
</evidence>
<feature type="compositionally biased region" description="Basic and acidic residues" evidence="3">
    <location>
        <begin position="162"/>
        <end position="171"/>
    </location>
</feature>
<dbReference type="AlphaFoldDB" id="A0ABD1CFI2"/>
<accession>A0ABD1CFI2</accession>
<feature type="region of interest" description="Disordered" evidence="3">
    <location>
        <begin position="375"/>
        <end position="405"/>
    </location>
</feature>
<feature type="compositionally biased region" description="Polar residues" evidence="3">
    <location>
        <begin position="280"/>
        <end position="290"/>
    </location>
</feature>
<keyword evidence="4" id="KW-0812">Transmembrane</keyword>
<feature type="region of interest" description="Disordered" evidence="3">
    <location>
        <begin position="229"/>
        <end position="352"/>
    </location>
</feature>
<feature type="compositionally biased region" description="Low complexity" evidence="3">
    <location>
        <begin position="122"/>
        <end position="136"/>
    </location>
</feature>
<feature type="region of interest" description="Disordered" evidence="3">
    <location>
        <begin position="544"/>
        <end position="572"/>
    </location>
</feature>
<feature type="compositionally biased region" description="Low complexity" evidence="3">
    <location>
        <begin position="334"/>
        <end position="346"/>
    </location>
</feature>
<reference evidence="6 7" key="1">
    <citation type="submission" date="2024-05" db="EMBL/GenBank/DDBJ databases">
        <title>Culex pipiens pipiens assembly and annotation.</title>
        <authorList>
            <person name="Alout H."/>
            <person name="Durand T."/>
        </authorList>
    </citation>
    <scope>NUCLEOTIDE SEQUENCE [LARGE SCALE GENOMIC DNA]</scope>
    <source>
        <strain evidence="6">HA-2024</strain>
        <tissue evidence="6">Whole body</tissue>
    </source>
</reference>
<dbReference type="SUPFAM" id="SSF47576">
    <property type="entry name" value="Calponin-homology domain, CH-domain"/>
    <property type="match status" value="1"/>
</dbReference>
<gene>
    <name evidence="6" type="ORF">pipiens_000719</name>
</gene>
<dbReference type="SMART" id="SM00369">
    <property type="entry name" value="LRR_TYP"/>
    <property type="match status" value="4"/>
</dbReference>
<evidence type="ECO:0000259" key="5">
    <source>
        <dbReference type="PROSITE" id="PS50021"/>
    </source>
</evidence>
<feature type="region of interest" description="Disordered" evidence="3">
    <location>
        <begin position="739"/>
        <end position="760"/>
    </location>
</feature>
<evidence type="ECO:0000256" key="1">
    <source>
        <dbReference type="ARBA" id="ARBA00022614"/>
    </source>
</evidence>
<dbReference type="InterPro" id="IPR003591">
    <property type="entry name" value="Leu-rich_rpt_typical-subtyp"/>
</dbReference>
<dbReference type="PANTHER" id="PTHR48051">
    <property type="match status" value="1"/>
</dbReference>
<feature type="domain" description="Calponin-homology (CH)" evidence="5">
    <location>
        <begin position="449"/>
        <end position="559"/>
    </location>
</feature>
<dbReference type="InterPro" id="IPR036872">
    <property type="entry name" value="CH_dom_sf"/>
</dbReference>
<comment type="caution">
    <text evidence="6">The sequence shown here is derived from an EMBL/GenBank/DDBJ whole genome shotgun (WGS) entry which is preliminary data.</text>
</comment>
<dbReference type="PROSITE" id="PS51450">
    <property type="entry name" value="LRR"/>
    <property type="match status" value="1"/>
</dbReference>
<keyword evidence="4" id="KW-1133">Transmembrane helix</keyword>
<feature type="non-terminal residue" evidence="6">
    <location>
        <position position="872"/>
    </location>
</feature>
<evidence type="ECO:0000256" key="3">
    <source>
        <dbReference type="SAM" id="MobiDB-lite"/>
    </source>
</evidence>
<keyword evidence="2" id="KW-0677">Repeat</keyword>
<feature type="region of interest" description="Disordered" evidence="3">
    <location>
        <begin position="109"/>
        <end position="171"/>
    </location>
</feature>
<dbReference type="CDD" id="cd21205">
    <property type="entry name" value="CH_LRCH"/>
    <property type="match status" value="1"/>
</dbReference>
<feature type="region of interest" description="Disordered" evidence="3">
    <location>
        <begin position="184"/>
        <end position="213"/>
    </location>
</feature>
<sequence length="872" mass="94841">MEELTELDAACNQITHLPPRMGDLRNLRSLTLRNNQLVYLPRDLTCLQLVFLDVSSNRIATLPVELRLMSSLVDLELGNNPLTSPPASLCVRGLVHVFKYLETAAAREEKSKTGLDGHATLRRSALSSKNSSGSLLDGTSRNRRAHVDSGYSTSDGGGFEGSRPELLDSNGREGTLEEEFKKGMALQEQRNKANDISPEGGDLTPDSMKADDKMRSLGNIQTYREYKEALRQQRNQTDIYRPKEALPQTPDSGGSTAESPLSNFSPYSSKSAATTPSPSVFTSSNQSSPLSPHHANIAKLNQMNAANGNNGFNPPVNSSPLMSPNRNVMFEDGTATTTSTSSASSTPNKRPVQKVIPSCSVDYAYVKPNSPCKASSGILSHNSVPSSIPKPTANGAHSPSNGNQKPLTATVGYVNNAKPGQKTNKTVSWNRDVPTDKLSFTMRREFDKQKEETELIEQLRQIIETRLKMTLPEDIAPALTDGVVLCHLANHVRPRSVGSIHPKLTMARCRRNVDNFLDACRRIGVDEELICSCQDIVPAPSAPLPAAAAAGDWEHQNQQQASEPDSVEPPNPAAMYGTIVALLRAAELWNVPAVVHQLARPSGPPPPPPPRSHTTTLTAANTNTTTTTELVEQVEHCDAESQQPKKLLEYHFDLQPQAEEDRPVVRAEERHVPGSLDLSSSGRGTVSRRKRKFPASKFGGGGGTDGKRFDQSGRNLNEIVEEECEYDSDIGKFRCRSTSDYEDSESSVNDEDSATAFTPTNAPINDLNTMSPVAAAVTTSVVDFNINAAEEDGEAGGRKIVSKRIEFFENGGGGDKIVNGGAQLRRSVSEEDNAVKAWEPRKSEHPVLSTILCLGTFLFAVVYLYLYPLPNY</sequence>
<dbReference type="InterPro" id="IPR032675">
    <property type="entry name" value="LRR_dom_sf"/>
</dbReference>
<evidence type="ECO:0000256" key="2">
    <source>
        <dbReference type="ARBA" id="ARBA00022737"/>
    </source>
</evidence>
<feature type="compositionally biased region" description="Low complexity" evidence="3">
    <location>
        <begin position="304"/>
        <end position="316"/>
    </location>
</feature>
<dbReference type="Proteomes" id="UP001562425">
    <property type="component" value="Unassembled WGS sequence"/>
</dbReference>
<name>A0ABD1CFI2_CULPP</name>
<feature type="compositionally biased region" description="Pro residues" evidence="3">
    <location>
        <begin position="602"/>
        <end position="611"/>
    </location>
</feature>
<dbReference type="Pfam" id="PF00307">
    <property type="entry name" value="CH"/>
    <property type="match status" value="1"/>
</dbReference>
<organism evidence="6 7">
    <name type="scientific">Culex pipiens pipiens</name>
    <name type="common">Northern house mosquito</name>
    <dbReference type="NCBI Taxonomy" id="38569"/>
    <lineage>
        <taxon>Eukaryota</taxon>
        <taxon>Metazoa</taxon>
        <taxon>Ecdysozoa</taxon>
        <taxon>Arthropoda</taxon>
        <taxon>Hexapoda</taxon>
        <taxon>Insecta</taxon>
        <taxon>Pterygota</taxon>
        <taxon>Neoptera</taxon>
        <taxon>Endopterygota</taxon>
        <taxon>Diptera</taxon>
        <taxon>Nematocera</taxon>
        <taxon>Culicoidea</taxon>
        <taxon>Culicidae</taxon>
        <taxon>Culicinae</taxon>
        <taxon>Culicini</taxon>
        <taxon>Culex</taxon>
        <taxon>Culex</taxon>
    </lineage>
</organism>
<feature type="compositionally biased region" description="Low complexity" evidence="3">
    <location>
        <begin position="265"/>
        <end position="279"/>
    </location>
</feature>
<feature type="compositionally biased region" description="Polar residues" evidence="3">
    <location>
        <begin position="377"/>
        <end position="386"/>
    </location>
</feature>
<protein>
    <recommendedName>
        <fullName evidence="5">Calponin-homology (CH) domain-containing protein</fullName>
    </recommendedName>
</protein>
<feature type="compositionally biased region" description="Polar residues" evidence="3">
    <location>
        <begin position="395"/>
        <end position="405"/>
    </location>
</feature>
<dbReference type="Gene3D" id="1.10.418.10">
    <property type="entry name" value="Calponin-like domain"/>
    <property type="match status" value="1"/>
</dbReference>
<dbReference type="Gene3D" id="3.80.10.10">
    <property type="entry name" value="Ribonuclease Inhibitor"/>
    <property type="match status" value="1"/>
</dbReference>
<dbReference type="PANTHER" id="PTHR48051:SF21">
    <property type="entry name" value="CALPONIN-HOMOLOGY (CH) DOMAIN-CONTAINING PROTEIN"/>
    <property type="match status" value="1"/>
</dbReference>
<dbReference type="SMART" id="SM00033">
    <property type="entry name" value="CH"/>
    <property type="match status" value="1"/>
</dbReference>
<feature type="compositionally biased region" description="Polar residues" evidence="3">
    <location>
        <begin position="249"/>
        <end position="264"/>
    </location>
</feature>
<keyword evidence="1" id="KW-0433">Leucine-rich repeat</keyword>
<evidence type="ECO:0000256" key="4">
    <source>
        <dbReference type="SAM" id="Phobius"/>
    </source>
</evidence>
<keyword evidence="7" id="KW-1185">Reference proteome</keyword>
<evidence type="ECO:0000313" key="6">
    <source>
        <dbReference type="EMBL" id="KAL1375091.1"/>
    </source>
</evidence>
<feature type="transmembrane region" description="Helical" evidence="4">
    <location>
        <begin position="847"/>
        <end position="866"/>
    </location>
</feature>
<dbReference type="InterPro" id="IPR050216">
    <property type="entry name" value="LRR_domain-containing"/>
</dbReference>
<dbReference type="InterPro" id="IPR001715">
    <property type="entry name" value="CH_dom"/>
</dbReference>
<dbReference type="Pfam" id="PF13855">
    <property type="entry name" value="LRR_8"/>
    <property type="match status" value="1"/>
</dbReference>
<dbReference type="EMBL" id="JBEHCU010012788">
    <property type="protein sequence ID" value="KAL1375091.1"/>
    <property type="molecule type" value="Genomic_DNA"/>
</dbReference>
<feature type="region of interest" description="Disordered" evidence="3">
    <location>
        <begin position="598"/>
        <end position="617"/>
    </location>
</feature>
<feature type="region of interest" description="Disordered" evidence="3">
    <location>
        <begin position="660"/>
        <end position="711"/>
    </location>
</feature>
<keyword evidence="4" id="KW-0472">Membrane</keyword>
<dbReference type="InterPro" id="IPR001611">
    <property type="entry name" value="Leu-rich_rpt"/>
</dbReference>
<dbReference type="SUPFAM" id="SSF52058">
    <property type="entry name" value="L domain-like"/>
    <property type="match status" value="1"/>
</dbReference>
<proteinExistence type="predicted"/>